<feature type="signal peptide" evidence="21">
    <location>
        <begin position="1"/>
        <end position="20"/>
    </location>
</feature>
<proteinExistence type="predicted"/>
<dbReference type="PANTHER" id="PTHR12053">
    <property type="entry name" value="PROTEASE FAMILY M28 PLASMA GLUTAMATE CARBOXYPEPTIDASE-RELATED"/>
    <property type="match status" value="1"/>
</dbReference>
<dbReference type="OrthoDB" id="9769665at2"/>
<evidence type="ECO:0000256" key="7">
    <source>
        <dbReference type="ARBA" id="ARBA00022645"/>
    </source>
</evidence>
<evidence type="ECO:0000256" key="10">
    <source>
        <dbReference type="ARBA" id="ARBA00022729"/>
    </source>
</evidence>
<keyword evidence="8" id="KW-0645">Protease</keyword>
<evidence type="ECO:0000256" key="12">
    <source>
        <dbReference type="ARBA" id="ARBA00022824"/>
    </source>
</evidence>
<evidence type="ECO:0000256" key="3">
    <source>
        <dbReference type="ARBA" id="ARBA00004555"/>
    </source>
</evidence>
<dbReference type="SUPFAM" id="SSF53187">
    <property type="entry name" value="Zn-dependent exopeptidases"/>
    <property type="match status" value="1"/>
</dbReference>
<dbReference type="GO" id="GO:0004180">
    <property type="term" value="F:carboxypeptidase activity"/>
    <property type="evidence" value="ECO:0007669"/>
    <property type="project" value="UniProtKB-KW"/>
</dbReference>
<dbReference type="GO" id="GO:0005576">
    <property type="term" value="C:extracellular region"/>
    <property type="evidence" value="ECO:0007669"/>
    <property type="project" value="UniProtKB-SubCell"/>
</dbReference>
<keyword evidence="9" id="KW-0479">Metal-binding</keyword>
<keyword evidence="6" id="KW-0964">Secreted</keyword>
<evidence type="ECO:0000313" key="23">
    <source>
        <dbReference type="EMBL" id="PST84323.1"/>
    </source>
</evidence>
<dbReference type="EMBL" id="PYLS01000004">
    <property type="protein sequence ID" value="PST84323.1"/>
    <property type="molecule type" value="Genomic_DNA"/>
</dbReference>
<evidence type="ECO:0000256" key="9">
    <source>
        <dbReference type="ARBA" id="ARBA00022723"/>
    </source>
</evidence>
<evidence type="ECO:0000256" key="20">
    <source>
        <dbReference type="ARBA" id="ARBA00033328"/>
    </source>
</evidence>
<evidence type="ECO:0000256" key="21">
    <source>
        <dbReference type="SAM" id="SignalP"/>
    </source>
</evidence>
<dbReference type="PANTHER" id="PTHR12053:SF3">
    <property type="entry name" value="CARBOXYPEPTIDASE Q"/>
    <property type="match status" value="1"/>
</dbReference>
<keyword evidence="14" id="KW-0333">Golgi apparatus</keyword>
<dbReference type="GO" id="GO:0006508">
    <property type="term" value="P:proteolysis"/>
    <property type="evidence" value="ECO:0007669"/>
    <property type="project" value="UniProtKB-KW"/>
</dbReference>
<comment type="subunit">
    <text evidence="19">Homodimer. The monomeric form is inactive while the homodimer is active.</text>
</comment>
<evidence type="ECO:0000256" key="19">
    <source>
        <dbReference type="ARBA" id="ARBA00025833"/>
    </source>
</evidence>
<gene>
    <name evidence="23" type="ORF">C7T94_06300</name>
</gene>
<dbReference type="GO" id="GO:0070573">
    <property type="term" value="F:metallodipeptidase activity"/>
    <property type="evidence" value="ECO:0007669"/>
    <property type="project" value="InterPro"/>
</dbReference>
<evidence type="ECO:0000256" key="2">
    <source>
        <dbReference type="ARBA" id="ARBA00004371"/>
    </source>
</evidence>
<evidence type="ECO:0000256" key="5">
    <source>
        <dbReference type="ARBA" id="ARBA00014116"/>
    </source>
</evidence>
<keyword evidence="13" id="KW-0862">Zinc</keyword>
<name>A0A2T3HPI9_9SPHI</name>
<dbReference type="InterPro" id="IPR039866">
    <property type="entry name" value="CPQ"/>
</dbReference>
<evidence type="ECO:0000256" key="13">
    <source>
        <dbReference type="ARBA" id="ARBA00022833"/>
    </source>
</evidence>
<dbReference type="Gene3D" id="3.40.630.10">
    <property type="entry name" value="Zn peptidases"/>
    <property type="match status" value="1"/>
</dbReference>
<keyword evidence="7" id="KW-0121">Carboxypeptidase</keyword>
<keyword evidence="12" id="KW-0256">Endoplasmic reticulum</keyword>
<keyword evidence="16" id="KW-0865">Zymogen</keyword>
<evidence type="ECO:0000256" key="18">
    <source>
        <dbReference type="ARBA" id="ARBA00023228"/>
    </source>
</evidence>
<dbReference type="GO" id="GO:0005764">
    <property type="term" value="C:lysosome"/>
    <property type="evidence" value="ECO:0007669"/>
    <property type="project" value="UniProtKB-SubCell"/>
</dbReference>
<dbReference type="AlphaFoldDB" id="A0A2T3HPI9"/>
<dbReference type="RefSeq" id="WP_107214422.1">
    <property type="nucleotide sequence ID" value="NZ_KZ686268.1"/>
</dbReference>
<dbReference type="InterPro" id="IPR007484">
    <property type="entry name" value="Peptidase_M28"/>
</dbReference>
<evidence type="ECO:0000256" key="4">
    <source>
        <dbReference type="ARBA" id="ARBA00004613"/>
    </source>
</evidence>
<keyword evidence="18" id="KW-0458">Lysosome</keyword>
<feature type="domain" description="Peptidase M28" evidence="22">
    <location>
        <begin position="288"/>
        <end position="486"/>
    </location>
</feature>
<keyword evidence="10 21" id="KW-0732">Signal</keyword>
<dbReference type="Proteomes" id="UP000240912">
    <property type="component" value="Unassembled WGS sequence"/>
</dbReference>
<evidence type="ECO:0000259" key="22">
    <source>
        <dbReference type="Pfam" id="PF04389"/>
    </source>
</evidence>
<evidence type="ECO:0000256" key="8">
    <source>
        <dbReference type="ARBA" id="ARBA00022670"/>
    </source>
</evidence>
<evidence type="ECO:0000256" key="15">
    <source>
        <dbReference type="ARBA" id="ARBA00023049"/>
    </source>
</evidence>
<keyword evidence="24" id="KW-1185">Reference proteome</keyword>
<comment type="subcellular location">
    <subcellularLocation>
        <location evidence="1">Endoplasmic reticulum</location>
    </subcellularLocation>
    <subcellularLocation>
        <location evidence="3">Golgi apparatus</location>
    </subcellularLocation>
    <subcellularLocation>
        <location evidence="2">Lysosome</location>
    </subcellularLocation>
    <subcellularLocation>
        <location evidence="4">Secreted</location>
    </subcellularLocation>
</comment>
<keyword evidence="17" id="KW-0325">Glycoprotein</keyword>
<accession>A0A2T3HPI9</accession>
<evidence type="ECO:0000256" key="16">
    <source>
        <dbReference type="ARBA" id="ARBA00023145"/>
    </source>
</evidence>
<dbReference type="Gene3D" id="3.50.30.30">
    <property type="match status" value="1"/>
</dbReference>
<dbReference type="GO" id="GO:0046872">
    <property type="term" value="F:metal ion binding"/>
    <property type="evidence" value="ECO:0007669"/>
    <property type="project" value="UniProtKB-KW"/>
</dbReference>
<evidence type="ECO:0000256" key="14">
    <source>
        <dbReference type="ARBA" id="ARBA00023034"/>
    </source>
</evidence>
<organism evidence="23 24">
    <name type="scientific">Pedobacter yulinensis</name>
    <dbReference type="NCBI Taxonomy" id="2126353"/>
    <lineage>
        <taxon>Bacteria</taxon>
        <taxon>Pseudomonadati</taxon>
        <taxon>Bacteroidota</taxon>
        <taxon>Sphingobacteriia</taxon>
        <taxon>Sphingobacteriales</taxon>
        <taxon>Sphingobacteriaceae</taxon>
        <taxon>Pedobacter</taxon>
    </lineage>
</organism>
<protein>
    <recommendedName>
        <fullName evidence="5">Carboxypeptidase Q</fullName>
    </recommendedName>
    <alternativeName>
        <fullName evidence="20">Plasma glutamate carboxypeptidase</fullName>
    </alternativeName>
</protein>
<keyword evidence="15" id="KW-0482">Metalloprotease</keyword>
<dbReference type="Pfam" id="PF04389">
    <property type="entry name" value="Peptidase_M28"/>
    <property type="match status" value="1"/>
</dbReference>
<comment type="caution">
    <text evidence="23">The sequence shown here is derived from an EMBL/GenBank/DDBJ whole genome shotgun (WGS) entry which is preliminary data.</text>
</comment>
<evidence type="ECO:0000256" key="17">
    <source>
        <dbReference type="ARBA" id="ARBA00023180"/>
    </source>
</evidence>
<evidence type="ECO:0000256" key="1">
    <source>
        <dbReference type="ARBA" id="ARBA00004240"/>
    </source>
</evidence>
<evidence type="ECO:0000256" key="11">
    <source>
        <dbReference type="ARBA" id="ARBA00022801"/>
    </source>
</evidence>
<reference evidence="23 24" key="1">
    <citation type="submission" date="2018-03" db="EMBL/GenBank/DDBJ databases">
        <authorList>
            <person name="Keele B.F."/>
        </authorList>
    </citation>
    <scope>NUCLEOTIDE SEQUENCE [LARGE SCALE GENOMIC DNA]</scope>
    <source>
        <strain evidence="23 24">YL28-9</strain>
    </source>
</reference>
<evidence type="ECO:0000256" key="6">
    <source>
        <dbReference type="ARBA" id="ARBA00022525"/>
    </source>
</evidence>
<feature type="chain" id="PRO_5015785363" description="Carboxypeptidase Q" evidence="21">
    <location>
        <begin position="21"/>
        <end position="514"/>
    </location>
</feature>
<evidence type="ECO:0000313" key="24">
    <source>
        <dbReference type="Proteomes" id="UP000240912"/>
    </source>
</evidence>
<keyword evidence="11" id="KW-0378">Hydrolase</keyword>
<sequence>MKIRHLALGILLVLGSAAYGQVDTAAFSQIRRAGMGSSQIPHLAHYLTDVPGPRLSASAAYLKAAKWAVKTLKSWGLQRAALEPWGTFGKQWELEDFSIIQKKPYVLPVTAYPQAWSGSTKGRQQGGVVLLSSQQARDTVYLGTHQDDLKGKFVLVAGRQVDPDFNTRPALHRLTDAQLDSIGDTHMLSEADITEYGRAVKISKRADELFKSSGALAVLSAGGANHNGAVFVQGTGAYKPGAAETLPKVILSFEDGQRMRRLIMSGHPVELALNLQARFSAADVQGYNVIAEIPGSDPRLKSEIVMLGAHLDSWAASTGATDNAAGCVVMMEAIRLLDSLGLKPKRTIRIALWDGEEQAMYGSYFYVQKHFMDKAYRLKPEHAKISAYFNLDNGSGKIRGIFTQNNERIKPIFETWLQPLHDLGARTVTLRNTGSTDHLAFDWAGIPGFQFIQDPLDYETRTHHSNLDSYEHLQFEDLKQAAVIVACFVYQAAMEEQMLPRKPPEKRRFLFDGY</sequence>